<feature type="site" description="Important for activity" evidence="8">
    <location>
        <position position="7"/>
    </location>
</feature>
<dbReference type="PROSITE" id="PS00933">
    <property type="entry name" value="FGGY_KINASES_1"/>
    <property type="match status" value="1"/>
</dbReference>
<evidence type="ECO:0000259" key="12">
    <source>
        <dbReference type="Pfam" id="PF02782"/>
    </source>
</evidence>
<feature type="domain" description="Carbohydrate kinase FGGY N-terminal" evidence="11">
    <location>
        <begin position="2"/>
        <end position="244"/>
    </location>
</feature>
<dbReference type="EMBL" id="FUYN01000003">
    <property type="protein sequence ID" value="SKB46567.1"/>
    <property type="molecule type" value="Genomic_DNA"/>
</dbReference>
<accession>A0A1T5BHL6</accession>
<evidence type="ECO:0000256" key="3">
    <source>
        <dbReference type="ARBA" id="ARBA00022679"/>
    </source>
</evidence>
<keyword evidence="2 8" id="KW-0859">Xylose metabolism</keyword>
<dbReference type="InterPro" id="IPR006000">
    <property type="entry name" value="Xylulokinase"/>
</dbReference>
<dbReference type="HAMAP" id="MF_02220">
    <property type="entry name" value="XylB"/>
    <property type="match status" value="1"/>
</dbReference>
<dbReference type="Proteomes" id="UP000243406">
    <property type="component" value="Unassembled WGS sequence"/>
</dbReference>
<dbReference type="GO" id="GO:0042732">
    <property type="term" value="P:D-xylose metabolic process"/>
    <property type="evidence" value="ECO:0007669"/>
    <property type="project" value="UniProtKB-KW"/>
</dbReference>
<dbReference type="InterPro" id="IPR050406">
    <property type="entry name" value="FGGY_Carb_Kinase"/>
</dbReference>
<keyword evidence="3 8" id="KW-0808">Transferase</keyword>
<dbReference type="SUPFAM" id="SSF53067">
    <property type="entry name" value="Actin-like ATPase domain"/>
    <property type="match status" value="2"/>
</dbReference>
<evidence type="ECO:0000259" key="11">
    <source>
        <dbReference type="Pfam" id="PF00370"/>
    </source>
</evidence>
<sequence>MYYIGIDIGTSSVKVLAIDEAGKIVKTVSREYPISYPFPLWSEQNPNDWWEQSKLALKDILEYIDKDKVKSIGFSGQMHGLVILDSEDKVIRPAILWNDQRTESECRFLNNEIGKDKLLSWTANIALNGFTAPKVLWVKQNEPDNFKKIAKICLPKDYIAYKLSGEFATDYSDASGTLYLDVKNKKWSDDMMRILDIDENKLPKLYDSFSAIGTIKKDIATELGLPAEVKIVIGGGDQAVAAVGGGIVENHHCSISLGTSGAVFATSDEFVMEDEGKLHVFCDARGKYHVMGVTLSAAASLKWYVEDFLKASSYDEVLTEVEKSDINENIYYLPYLSGERTPHNDPDAKATFLGMTVRHERKDMTRALLEGVCYSLRDCYELMHEVGINPKEIIINGGGAKNDFWCQMLADVLHTKIKKLDINEGPALGAAILASVGDGKYSSVSNACQDIIKTTKEFTPDEVSSKIYSEKYKKYKSLYPMLKDFFSSL</sequence>
<name>A0A1T5BHL6_9FIRM</name>
<dbReference type="PROSITE" id="PS00445">
    <property type="entry name" value="FGGY_KINASES_2"/>
    <property type="match status" value="1"/>
</dbReference>
<comment type="catalytic activity">
    <reaction evidence="8 10">
        <text>D-xylulose + ATP = D-xylulose 5-phosphate + ADP + H(+)</text>
        <dbReference type="Rhea" id="RHEA:10964"/>
        <dbReference type="ChEBI" id="CHEBI:15378"/>
        <dbReference type="ChEBI" id="CHEBI:17140"/>
        <dbReference type="ChEBI" id="CHEBI:30616"/>
        <dbReference type="ChEBI" id="CHEBI:57737"/>
        <dbReference type="ChEBI" id="CHEBI:456216"/>
        <dbReference type="EC" id="2.7.1.17"/>
    </reaction>
</comment>
<keyword evidence="5 8" id="KW-0418">Kinase</keyword>
<dbReference type="PANTHER" id="PTHR43095:SF5">
    <property type="entry name" value="XYLULOSE KINASE"/>
    <property type="match status" value="1"/>
</dbReference>
<dbReference type="OrthoDB" id="9761504at2"/>
<feature type="binding site" evidence="8">
    <location>
        <begin position="78"/>
        <end position="79"/>
    </location>
    <ligand>
        <name>substrate</name>
    </ligand>
</feature>
<dbReference type="Pfam" id="PF00370">
    <property type="entry name" value="FGGY_N"/>
    <property type="match status" value="1"/>
</dbReference>
<dbReference type="AlphaFoldDB" id="A0A1T5BHL6"/>
<comment type="similarity">
    <text evidence="1 8 9">Belongs to the FGGY kinase family.</text>
</comment>
<reference evidence="14" key="1">
    <citation type="submission" date="2017-02" db="EMBL/GenBank/DDBJ databases">
        <authorList>
            <person name="Varghese N."/>
            <person name="Submissions S."/>
        </authorList>
    </citation>
    <scope>NUCLEOTIDE SEQUENCE [LARGE SCALE GENOMIC DNA]</scope>
    <source>
        <strain evidence="14">ATCC 35199</strain>
    </source>
</reference>
<evidence type="ECO:0000313" key="13">
    <source>
        <dbReference type="EMBL" id="SKB46567.1"/>
    </source>
</evidence>
<keyword evidence="14" id="KW-1185">Reference proteome</keyword>
<dbReference type="RefSeq" id="WP_079589480.1">
    <property type="nucleotide sequence ID" value="NZ_FUYN01000003.1"/>
</dbReference>
<dbReference type="InterPro" id="IPR000577">
    <property type="entry name" value="Carb_kinase_FGGY"/>
</dbReference>
<feature type="active site" description="Proton acceptor" evidence="8">
    <location>
        <position position="237"/>
    </location>
</feature>
<dbReference type="GO" id="GO:0004856">
    <property type="term" value="F:D-xylulokinase activity"/>
    <property type="evidence" value="ECO:0007669"/>
    <property type="project" value="UniProtKB-UniRule"/>
</dbReference>
<evidence type="ECO:0000256" key="6">
    <source>
        <dbReference type="ARBA" id="ARBA00022840"/>
    </source>
</evidence>
<dbReference type="Gene3D" id="3.30.420.40">
    <property type="match status" value="2"/>
</dbReference>
<dbReference type="PANTHER" id="PTHR43095">
    <property type="entry name" value="SUGAR KINASE"/>
    <property type="match status" value="1"/>
</dbReference>
<dbReference type="PIRSF" id="PIRSF000538">
    <property type="entry name" value="GlpK"/>
    <property type="match status" value="1"/>
</dbReference>
<keyword evidence="6 8" id="KW-0067">ATP-binding</keyword>
<comment type="function">
    <text evidence="8">Catalyzes the phosphorylation of D-xylulose to D-xylulose 5-phosphate.</text>
</comment>
<evidence type="ECO:0000256" key="1">
    <source>
        <dbReference type="ARBA" id="ARBA00009156"/>
    </source>
</evidence>
<evidence type="ECO:0000256" key="8">
    <source>
        <dbReference type="HAMAP-Rule" id="MF_02220"/>
    </source>
</evidence>
<dbReference type="Pfam" id="PF02782">
    <property type="entry name" value="FGGY_C"/>
    <property type="match status" value="1"/>
</dbReference>
<dbReference type="GO" id="GO:0005524">
    <property type="term" value="F:ATP binding"/>
    <property type="evidence" value="ECO:0007669"/>
    <property type="project" value="UniProtKB-UniRule"/>
</dbReference>
<evidence type="ECO:0000256" key="10">
    <source>
        <dbReference type="RuleBase" id="RU364073"/>
    </source>
</evidence>
<organism evidence="13 14">
    <name type="scientific">Acetoanaerobium noterae</name>
    <dbReference type="NCBI Taxonomy" id="745369"/>
    <lineage>
        <taxon>Bacteria</taxon>
        <taxon>Bacillati</taxon>
        <taxon>Bacillota</taxon>
        <taxon>Clostridia</taxon>
        <taxon>Peptostreptococcales</taxon>
        <taxon>Filifactoraceae</taxon>
        <taxon>Acetoanaerobium</taxon>
    </lineage>
</organism>
<dbReference type="CDD" id="cd07808">
    <property type="entry name" value="ASKHA_NBD_FGGY_EcXK-like"/>
    <property type="match status" value="1"/>
</dbReference>
<evidence type="ECO:0000256" key="4">
    <source>
        <dbReference type="ARBA" id="ARBA00022741"/>
    </source>
</evidence>
<protein>
    <recommendedName>
        <fullName evidence="8 10">Xylulose kinase</fullName>
        <shortName evidence="8 10">Xylulokinase</shortName>
        <ecNumber evidence="8 10">2.7.1.17</ecNumber>
    </recommendedName>
</protein>
<dbReference type="GO" id="GO:0005998">
    <property type="term" value="P:xylulose catabolic process"/>
    <property type="evidence" value="ECO:0007669"/>
    <property type="project" value="UniProtKB-UniRule"/>
</dbReference>
<evidence type="ECO:0000313" key="14">
    <source>
        <dbReference type="Proteomes" id="UP000243406"/>
    </source>
</evidence>
<dbReference type="InterPro" id="IPR018483">
    <property type="entry name" value="Carb_kinase_FGGY_CS"/>
</dbReference>
<keyword evidence="7 8" id="KW-0119">Carbohydrate metabolism</keyword>
<evidence type="ECO:0000256" key="7">
    <source>
        <dbReference type="ARBA" id="ARBA00023277"/>
    </source>
</evidence>
<keyword evidence="4 8" id="KW-0547">Nucleotide-binding</keyword>
<evidence type="ECO:0000256" key="9">
    <source>
        <dbReference type="RuleBase" id="RU003733"/>
    </source>
</evidence>
<evidence type="ECO:0000256" key="5">
    <source>
        <dbReference type="ARBA" id="ARBA00022777"/>
    </source>
</evidence>
<dbReference type="EC" id="2.7.1.17" evidence="8 10"/>
<proteinExistence type="inferred from homology"/>
<dbReference type="InterPro" id="IPR018485">
    <property type="entry name" value="FGGY_C"/>
</dbReference>
<feature type="domain" description="Carbohydrate kinase FGGY C-terminal" evidence="12">
    <location>
        <begin position="254"/>
        <end position="436"/>
    </location>
</feature>
<dbReference type="InterPro" id="IPR018484">
    <property type="entry name" value="FGGY_N"/>
</dbReference>
<dbReference type="NCBIfam" id="TIGR01312">
    <property type="entry name" value="XylB"/>
    <property type="match status" value="1"/>
</dbReference>
<dbReference type="InterPro" id="IPR043129">
    <property type="entry name" value="ATPase_NBD"/>
</dbReference>
<gene>
    <name evidence="8 10" type="primary">xylB</name>
    <name evidence="13" type="ORF">SAMN02745120_1621</name>
</gene>
<evidence type="ECO:0000256" key="2">
    <source>
        <dbReference type="ARBA" id="ARBA00022629"/>
    </source>
</evidence>